<feature type="region of interest" description="Disordered" evidence="1">
    <location>
        <begin position="21"/>
        <end position="49"/>
    </location>
</feature>
<proteinExistence type="predicted"/>
<organism evidence="2 3">
    <name type="scientific">Diaphorina citri</name>
    <name type="common">Asian citrus psyllid</name>
    <dbReference type="NCBI Taxonomy" id="121845"/>
    <lineage>
        <taxon>Eukaryota</taxon>
        <taxon>Metazoa</taxon>
        <taxon>Ecdysozoa</taxon>
        <taxon>Arthropoda</taxon>
        <taxon>Hexapoda</taxon>
        <taxon>Insecta</taxon>
        <taxon>Pterygota</taxon>
        <taxon>Neoptera</taxon>
        <taxon>Paraneoptera</taxon>
        <taxon>Hemiptera</taxon>
        <taxon>Sternorrhyncha</taxon>
        <taxon>Psylloidea</taxon>
        <taxon>Psyllidae</taxon>
        <taxon>Diaphorininae</taxon>
        <taxon>Diaphorina</taxon>
    </lineage>
</organism>
<dbReference type="KEGG" id="dci:113470953"/>
<evidence type="ECO:0000256" key="1">
    <source>
        <dbReference type="SAM" id="MobiDB-lite"/>
    </source>
</evidence>
<evidence type="ECO:0000313" key="3">
    <source>
        <dbReference type="RefSeq" id="XP_026685559.1"/>
    </source>
</evidence>
<accession>A0A3Q0JAT6</accession>
<keyword evidence="2" id="KW-1185">Reference proteome</keyword>
<feature type="region of interest" description="Disordered" evidence="1">
    <location>
        <begin position="130"/>
        <end position="158"/>
    </location>
</feature>
<feature type="compositionally biased region" description="Polar residues" evidence="1">
    <location>
        <begin position="30"/>
        <end position="49"/>
    </location>
</feature>
<dbReference type="Proteomes" id="UP000079169">
    <property type="component" value="Unplaced"/>
</dbReference>
<dbReference type="PaxDb" id="121845-A0A3Q0JAT6"/>
<gene>
    <name evidence="3" type="primary">LOC113470953</name>
</gene>
<evidence type="ECO:0000313" key="2">
    <source>
        <dbReference type="Proteomes" id="UP000079169"/>
    </source>
</evidence>
<name>A0A3Q0JAT6_DIACI</name>
<reference evidence="3" key="1">
    <citation type="submission" date="2025-08" db="UniProtKB">
        <authorList>
            <consortium name="RefSeq"/>
        </authorList>
    </citation>
    <scope>IDENTIFICATION</scope>
</reference>
<feature type="compositionally biased region" description="Basic and acidic residues" evidence="1">
    <location>
        <begin position="136"/>
        <end position="154"/>
    </location>
</feature>
<dbReference type="RefSeq" id="XP_026685559.1">
    <property type="nucleotide sequence ID" value="XM_026829758.1"/>
</dbReference>
<sequence>MGNEARHDTPCKEERVIYPERNSCPEESNHLNPTVQDGMEMNTSQTDDSNIVNDNTLYFQAIENNSVDQSDQNNSVDQSDVSFVPGTAPGVSEQLENFSTFAKEIRQDLLENKPLSFSQVASQMVTKSNTLFDSPVGDKRKDKVGDSKHSKSKEIPVPSANKSMLDFVSQKIIRSYPDEKSISFNIAEVKLKIMEKSHGNSSVERNLSSEESDVENGDEIKNKHPISDSLLGDCTAEVNLDERWNYLMETCRNQCASEVECKEDEQGSNRTDKDLTSSQSSDRYLHSILLKKYRFRIIGSHDKNWFYMCNKSLGVLHVEHLYKIVTFHKHLRTFQVPCSSLEDCIVLDKHFVHTVLNMDLCVKRVTTSDSNVTILKPYDRVFTLNGIGLWIRKNHTTNEFSILVNEKPKDLAVFNSKDTAELLNLITTHKTMEACRPLKIQKLIQIVTEEYCTKNPLCESEEVVIELVAYWFEHIRELKCPFLYDGKILYELYVLP</sequence>
<protein>
    <submittedName>
        <fullName evidence="3">Uncharacterized protein LOC113470953</fullName>
    </submittedName>
</protein>
<feature type="region of interest" description="Disordered" evidence="1">
    <location>
        <begin position="197"/>
        <end position="222"/>
    </location>
</feature>
<dbReference type="AlphaFoldDB" id="A0A3Q0JAT6"/>
<dbReference type="GeneID" id="113470953"/>